<gene>
    <name evidence="2" type="ORF">ACH5RR_025927</name>
</gene>
<protein>
    <submittedName>
        <fullName evidence="2">Uncharacterized protein</fullName>
    </submittedName>
</protein>
<comment type="caution">
    <text evidence="2">The sequence shown here is derived from an EMBL/GenBank/DDBJ whole genome shotgun (WGS) entry which is preliminary data.</text>
</comment>
<reference evidence="2 3" key="1">
    <citation type="submission" date="2024-11" db="EMBL/GenBank/DDBJ databases">
        <title>A near-complete genome assembly of Cinchona calisaya.</title>
        <authorList>
            <person name="Lian D.C."/>
            <person name="Zhao X.W."/>
            <person name="Wei L."/>
        </authorList>
    </citation>
    <scope>NUCLEOTIDE SEQUENCE [LARGE SCALE GENOMIC DNA]</scope>
    <source>
        <tissue evidence="2">Nenye</tissue>
    </source>
</reference>
<feature type="region of interest" description="Disordered" evidence="1">
    <location>
        <begin position="1"/>
        <end position="41"/>
    </location>
</feature>
<proteinExistence type="predicted"/>
<organism evidence="2 3">
    <name type="scientific">Cinchona calisaya</name>
    <dbReference type="NCBI Taxonomy" id="153742"/>
    <lineage>
        <taxon>Eukaryota</taxon>
        <taxon>Viridiplantae</taxon>
        <taxon>Streptophyta</taxon>
        <taxon>Embryophyta</taxon>
        <taxon>Tracheophyta</taxon>
        <taxon>Spermatophyta</taxon>
        <taxon>Magnoliopsida</taxon>
        <taxon>eudicotyledons</taxon>
        <taxon>Gunneridae</taxon>
        <taxon>Pentapetalae</taxon>
        <taxon>asterids</taxon>
        <taxon>lamiids</taxon>
        <taxon>Gentianales</taxon>
        <taxon>Rubiaceae</taxon>
        <taxon>Cinchonoideae</taxon>
        <taxon>Cinchoneae</taxon>
        <taxon>Cinchona</taxon>
    </lineage>
</organism>
<accession>A0ABD2Z4E9</accession>
<sequence length="206" mass="22825">MASYEARTTRSQPKDKTWQPKNILKRTDVNQSQAGEGFGLSQSEKEVVLMVSSASHIPSTTNPSTATKPETVEPVALEIDKPQEDVLLKVDLSLSSKKHKIEIQDGAISKKVSARLGKLDFSQDQQVEVILDISKRTWTKKQYLIAKMMVTRLSVKSSASSTPSCLNDQQHDLEYSGNLGGHEFPWLVSGDYNMVAFTSEYLGSSM</sequence>
<evidence type="ECO:0000313" key="2">
    <source>
        <dbReference type="EMBL" id="KAL3513210.1"/>
    </source>
</evidence>
<name>A0ABD2Z4E9_9GENT</name>
<keyword evidence="3" id="KW-1185">Reference proteome</keyword>
<dbReference type="EMBL" id="JBJUIK010000011">
    <property type="protein sequence ID" value="KAL3513210.1"/>
    <property type="molecule type" value="Genomic_DNA"/>
</dbReference>
<dbReference type="AlphaFoldDB" id="A0ABD2Z4E9"/>
<dbReference type="Proteomes" id="UP001630127">
    <property type="component" value="Unassembled WGS sequence"/>
</dbReference>
<evidence type="ECO:0000313" key="3">
    <source>
        <dbReference type="Proteomes" id="UP001630127"/>
    </source>
</evidence>
<evidence type="ECO:0000256" key="1">
    <source>
        <dbReference type="SAM" id="MobiDB-lite"/>
    </source>
</evidence>